<dbReference type="AlphaFoldDB" id="A0A9N9BN32"/>
<dbReference type="GO" id="GO:0005524">
    <property type="term" value="F:ATP binding"/>
    <property type="evidence" value="ECO:0007669"/>
    <property type="project" value="UniProtKB-KW"/>
</dbReference>
<dbReference type="Pfam" id="PF00069">
    <property type="entry name" value="Pkinase"/>
    <property type="match status" value="1"/>
</dbReference>
<sequence>MRVVEYANEPLRALWISYDRKPGCGANENDKARPTIVDPKKDDETKMQTEEIVDDEQINSDDDEKFSCRNSWPLVEDLQRRWPRMNRLILDCIRSLLAQKLLMITRTYASWEKRLWGCQGAYNAKDPEKELVILKFVFKSRILVDSGYIMKYSEIFRQIRILHTLRQLSHPNIVHMIACAVGHLHKNDVAHGDVKKQECYLDEDGNRRLIDFASAAYIQEGKQDNKFRGTLDYAAPEMLTSREYDGLPQDIRVLLSYI</sequence>
<accession>A0A9N9BN32</accession>
<dbReference type="GO" id="GO:0004674">
    <property type="term" value="F:protein serine/threonine kinase activity"/>
    <property type="evidence" value="ECO:0007669"/>
    <property type="project" value="TreeGrafter"/>
</dbReference>
<proteinExistence type="predicted"/>
<protein>
    <submittedName>
        <fullName evidence="5">9662_t:CDS:1</fullName>
    </submittedName>
</protein>
<dbReference type="GO" id="GO:0045719">
    <property type="term" value="P:negative regulation of glycogen biosynthetic process"/>
    <property type="evidence" value="ECO:0007669"/>
    <property type="project" value="TreeGrafter"/>
</dbReference>
<evidence type="ECO:0000259" key="4">
    <source>
        <dbReference type="PROSITE" id="PS50011"/>
    </source>
</evidence>
<dbReference type="GO" id="GO:0035556">
    <property type="term" value="P:intracellular signal transduction"/>
    <property type="evidence" value="ECO:0007669"/>
    <property type="project" value="TreeGrafter"/>
</dbReference>
<evidence type="ECO:0000256" key="2">
    <source>
        <dbReference type="ARBA" id="ARBA00022840"/>
    </source>
</evidence>
<dbReference type="GO" id="GO:0005634">
    <property type="term" value="C:nucleus"/>
    <property type="evidence" value="ECO:0007669"/>
    <property type="project" value="TreeGrafter"/>
</dbReference>
<name>A0A9N9BN32_9GLOM</name>
<dbReference type="PANTHER" id="PTHR24346:SF51">
    <property type="entry name" value="PAS DOMAIN-CONTAINING SERINE_THREONINE-PROTEIN KINASE"/>
    <property type="match status" value="1"/>
</dbReference>
<keyword evidence="2" id="KW-0067">ATP-binding</keyword>
<keyword evidence="1" id="KW-0547">Nucleotide-binding</keyword>
<dbReference type="Gene3D" id="1.10.510.10">
    <property type="entry name" value="Transferase(Phosphotransferase) domain 1"/>
    <property type="match status" value="1"/>
</dbReference>
<feature type="region of interest" description="Disordered" evidence="3">
    <location>
        <begin position="26"/>
        <end position="46"/>
    </location>
</feature>
<dbReference type="PROSITE" id="PS50011">
    <property type="entry name" value="PROTEIN_KINASE_DOM"/>
    <property type="match status" value="1"/>
</dbReference>
<evidence type="ECO:0000313" key="5">
    <source>
        <dbReference type="EMBL" id="CAG8571438.1"/>
    </source>
</evidence>
<evidence type="ECO:0000313" key="6">
    <source>
        <dbReference type="Proteomes" id="UP000789572"/>
    </source>
</evidence>
<dbReference type="OrthoDB" id="10252171at2759"/>
<reference evidence="5" key="1">
    <citation type="submission" date="2021-06" db="EMBL/GenBank/DDBJ databases">
        <authorList>
            <person name="Kallberg Y."/>
            <person name="Tangrot J."/>
            <person name="Rosling A."/>
        </authorList>
    </citation>
    <scope>NUCLEOTIDE SEQUENCE</scope>
    <source>
        <strain evidence="5">IA702</strain>
    </source>
</reference>
<evidence type="ECO:0000256" key="3">
    <source>
        <dbReference type="SAM" id="MobiDB-lite"/>
    </source>
</evidence>
<dbReference type="Proteomes" id="UP000789572">
    <property type="component" value="Unassembled WGS sequence"/>
</dbReference>
<organism evidence="5 6">
    <name type="scientific">Paraglomus occultum</name>
    <dbReference type="NCBI Taxonomy" id="144539"/>
    <lineage>
        <taxon>Eukaryota</taxon>
        <taxon>Fungi</taxon>
        <taxon>Fungi incertae sedis</taxon>
        <taxon>Mucoromycota</taxon>
        <taxon>Glomeromycotina</taxon>
        <taxon>Glomeromycetes</taxon>
        <taxon>Paraglomerales</taxon>
        <taxon>Paraglomeraceae</taxon>
        <taxon>Paraglomus</taxon>
    </lineage>
</organism>
<evidence type="ECO:0000256" key="1">
    <source>
        <dbReference type="ARBA" id="ARBA00022741"/>
    </source>
</evidence>
<dbReference type="InterPro" id="IPR011009">
    <property type="entry name" value="Kinase-like_dom_sf"/>
</dbReference>
<comment type="caution">
    <text evidence="5">The sequence shown here is derived from an EMBL/GenBank/DDBJ whole genome shotgun (WGS) entry which is preliminary data.</text>
</comment>
<dbReference type="EMBL" id="CAJVPJ010001022">
    <property type="protein sequence ID" value="CAG8571438.1"/>
    <property type="molecule type" value="Genomic_DNA"/>
</dbReference>
<feature type="domain" description="Protein kinase" evidence="4">
    <location>
        <begin position="1"/>
        <end position="258"/>
    </location>
</feature>
<gene>
    <name evidence="5" type="ORF">POCULU_LOCUS6015</name>
</gene>
<dbReference type="InterPro" id="IPR000719">
    <property type="entry name" value="Prot_kinase_dom"/>
</dbReference>
<keyword evidence="6" id="KW-1185">Reference proteome</keyword>
<dbReference type="GO" id="GO:0005829">
    <property type="term" value="C:cytosol"/>
    <property type="evidence" value="ECO:0007669"/>
    <property type="project" value="TreeGrafter"/>
</dbReference>
<dbReference type="Gene3D" id="3.30.200.20">
    <property type="entry name" value="Phosphorylase Kinase, domain 1"/>
    <property type="match status" value="1"/>
</dbReference>
<dbReference type="SUPFAM" id="SSF56112">
    <property type="entry name" value="Protein kinase-like (PK-like)"/>
    <property type="match status" value="1"/>
</dbReference>
<dbReference type="PANTHER" id="PTHR24346">
    <property type="entry name" value="MAP/MICROTUBULE AFFINITY-REGULATING KINASE"/>
    <property type="match status" value="1"/>
</dbReference>